<dbReference type="GO" id="GO:0055085">
    <property type="term" value="P:transmembrane transport"/>
    <property type="evidence" value="ECO:0007669"/>
    <property type="project" value="InterPro"/>
</dbReference>
<gene>
    <name evidence="3" type="primary">phnD</name>
    <name evidence="3" type="ORF">DZC73_23795</name>
</gene>
<dbReference type="EMBL" id="QUSW01000008">
    <property type="protein sequence ID" value="RQP22039.1"/>
    <property type="molecule type" value="Genomic_DNA"/>
</dbReference>
<organism evidence="3 4">
    <name type="scientific">Piscinibacter terrae</name>
    <dbReference type="NCBI Taxonomy" id="2496871"/>
    <lineage>
        <taxon>Bacteria</taxon>
        <taxon>Pseudomonadati</taxon>
        <taxon>Pseudomonadota</taxon>
        <taxon>Betaproteobacteria</taxon>
        <taxon>Burkholderiales</taxon>
        <taxon>Sphaerotilaceae</taxon>
        <taxon>Piscinibacter</taxon>
    </lineage>
</organism>
<evidence type="ECO:0000313" key="3">
    <source>
        <dbReference type="EMBL" id="RQP22039.1"/>
    </source>
</evidence>
<name>A0A3N7JL73_9BURK</name>
<dbReference type="GO" id="GO:0043190">
    <property type="term" value="C:ATP-binding cassette (ABC) transporter complex"/>
    <property type="evidence" value="ECO:0007669"/>
    <property type="project" value="InterPro"/>
</dbReference>
<accession>A0A3N7JL73</accession>
<dbReference type="Proteomes" id="UP000267464">
    <property type="component" value="Unassembled WGS sequence"/>
</dbReference>
<comment type="similarity">
    <text evidence="1">Belongs to the phosphate/phosphite/phosphonate binding protein family.</text>
</comment>
<protein>
    <submittedName>
        <fullName evidence="3">Phosphate/phosphite/phosphonate ABC transporter substrate-binding protein</fullName>
    </submittedName>
</protein>
<evidence type="ECO:0000256" key="1">
    <source>
        <dbReference type="ARBA" id="ARBA00007162"/>
    </source>
</evidence>
<dbReference type="SUPFAM" id="SSF53850">
    <property type="entry name" value="Periplasmic binding protein-like II"/>
    <property type="match status" value="1"/>
</dbReference>
<keyword evidence="4" id="KW-1185">Reference proteome</keyword>
<sequence length="303" mass="33709">MAQGNGPALNFVVITTTTVEETKASWDPFFADFRIGTGLDIQPYYAPSYSAAIEALVSNRAQLGWLSSKAALDCIERANVEVFGQLIDSSGSPGYRSIIIARKDGPVGTLDQLLAKPRTYGFAMGEMSSTSGHAMPSYALFVPRGIKPEEYFVPFIRGTHAQTMDAVLRGQVQAGTYNTEELQRLKATQPARAASLKVLWESALIPKDPLLWRKDLPLSVRNRLAAFLFGYGKTTMEKAKLKQMFDLAGFKPSSNQQLKFVLEIEDFKQRSEVLLDSRLTEAQKSEKLVDLRDRYTRLARALQ</sequence>
<comment type="caution">
    <text evidence="3">The sequence shown here is derived from an EMBL/GenBank/DDBJ whole genome shotgun (WGS) entry which is preliminary data.</text>
</comment>
<dbReference type="NCBIfam" id="TIGR01098">
    <property type="entry name" value="3A0109s03R"/>
    <property type="match status" value="1"/>
</dbReference>
<dbReference type="PANTHER" id="PTHR35841:SF1">
    <property type="entry name" value="PHOSPHONATES-BINDING PERIPLASMIC PROTEIN"/>
    <property type="match status" value="1"/>
</dbReference>
<evidence type="ECO:0000256" key="2">
    <source>
        <dbReference type="ARBA" id="ARBA00022729"/>
    </source>
</evidence>
<dbReference type="PANTHER" id="PTHR35841">
    <property type="entry name" value="PHOSPHONATES-BINDING PERIPLASMIC PROTEIN"/>
    <property type="match status" value="1"/>
</dbReference>
<reference evidence="3 4" key="1">
    <citation type="submission" date="2018-08" db="EMBL/GenBank/DDBJ databases">
        <authorList>
            <person name="Khan S.A."/>
            <person name="Jeon C.O."/>
            <person name="Chun B.H."/>
            <person name="Jeong S.E."/>
        </authorList>
    </citation>
    <scope>NUCLEOTIDE SEQUENCE [LARGE SCALE GENOMIC DNA]</scope>
    <source>
        <strain evidence="3 4">S-16</strain>
    </source>
</reference>
<dbReference type="Pfam" id="PF12974">
    <property type="entry name" value="Phosphonate-bd"/>
    <property type="match status" value="1"/>
</dbReference>
<dbReference type="Gene3D" id="3.40.190.10">
    <property type="entry name" value="Periplasmic binding protein-like II"/>
    <property type="match status" value="2"/>
</dbReference>
<reference evidence="3 4" key="2">
    <citation type="submission" date="2018-12" db="EMBL/GenBank/DDBJ databases">
        <title>Rhizobacter gummiphilus sp. nov., a rubber-degrading bacterium isolated from the soil of a botanical garden in Japan.</title>
        <authorList>
            <person name="Shunsuke S.S."/>
        </authorList>
    </citation>
    <scope>NUCLEOTIDE SEQUENCE [LARGE SCALE GENOMIC DNA]</scope>
    <source>
        <strain evidence="3 4">S-16</strain>
    </source>
</reference>
<keyword evidence="2" id="KW-0732">Signal</keyword>
<dbReference type="InterPro" id="IPR005770">
    <property type="entry name" value="PhnD"/>
</dbReference>
<evidence type="ECO:0000313" key="4">
    <source>
        <dbReference type="Proteomes" id="UP000267464"/>
    </source>
</evidence>
<proteinExistence type="inferred from homology"/>
<dbReference type="AlphaFoldDB" id="A0A3N7JL73"/>